<evidence type="ECO:0000313" key="2">
    <source>
        <dbReference type="Proteomes" id="UP000229523"/>
    </source>
</evidence>
<sequence length="120" mass="13872">MSNEISTYNLMDKIKERHEEIYEKYVDQAFKQVEEVVFEAVDKGFAEVAIPFKGPISNSNSELTSSINCIQKVIRVNPNSFIDVVRDNFQLDKSTVYFKDLGSFDTHFHLVIDWSDLNAE</sequence>
<gene>
    <name evidence="1" type="ORF">BFS35_012270</name>
</gene>
<organism evidence="1 2">
    <name type="scientific">Macrococcoides goetzii</name>
    <dbReference type="NCBI Taxonomy" id="1891097"/>
    <lineage>
        <taxon>Bacteria</taxon>
        <taxon>Bacillati</taxon>
        <taxon>Bacillota</taxon>
        <taxon>Bacilli</taxon>
        <taxon>Bacillales</taxon>
        <taxon>Staphylococcaceae</taxon>
        <taxon>Macrococcoides</taxon>
    </lineage>
</organism>
<evidence type="ECO:0000313" key="1">
    <source>
        <dbReference type="EMBL" id="RAI79328.1"/>
    </source>
</evidence>
<proteinExistence type="predicted"/>
<dbReference type="AlphaFoldDB" id="A0A2G5NV47"/>
<dbReference type="RefSeq" id="WP_099576815.1">
    <property type="nucleotide sequence ID" value="NZ_MJBI02000009.1"/>
</dbReference>
<accession>A0A2G5NV47</accession>
<comment type="caution">
    <text evidence="1">The sequence shown here is derived from an EMBL/GenBank/DDBJ whole genome shotgun (WGS) entry which is preliminary data.</text>
</comment>
<keyword evidence="2" id="KW-1185">Reference proteome</keyword>
<protein>
    <submittedName>
        <fullName evidence="1">Uncharacterized protein</fullName>
    </submittedName>
</protein>
<name>A0A2G5NV47_9STAP</name>
<reference evidence="1 2" key="1">
    <citation type="journal article" date="2018" name="Front. Microbiol.">
        <title>Description and Comparative Genomics of Macrococcus caseolyticus subsp. hominis subsp. nov., Macrococcus goetzii sp. nov., Macrococcus epidermidis sp. nov., and Macrococcus bohemicus sp. nov., Novel Macrococci From Human Clinical Material With Virulence Potential and Suspected Uptake of Foreign DNA by Natural Transformation.</title>
        <authorList>
            <person name="Maslanova I."/>
            <person name="Wertheimer Z."/>
            <person name="Sedlacek I."/>
            <person name="Svec P."/>
            <person name="Indrakova A."/>
            <person name="Kovarovic V."/>
            <person name="Schumann P."/>
            <person name="Sproer C."/>
            <person name="Kralova S."/>
            <person name="Sedo O."/>
            <person name="Kristofova L."/>
            <person name="Vrbovska V."/>
            <person name="Fuzik T."/>
            <person name="Petras P."/>
            <person name="Zdrahal Z."/>
            <person name="Ruzickova V."/>
            <person name="Doskar J."/>
            <person name="Pantucek R."/>
        </authorList>
    </citation>
    <scope>NUCLEOTIDE SEQUENCE [LARGE SCALE GENOMIC DNA]</scope>
    <source>
        <strain evidence="1 2">CCM 4927</strain>
    </source>
</reference>
<dbReference type="EMBL" id="MJBI02000009">
    <property type="protein sequence ID" value="RAI79328.1"/>
    <property type="molecule type" value="Genomic_DNA"/>
</dbReference>
<dbReference type="Proteomes" id="UP000229523">
    <property type="component" value="Unassembled WGS sequence"/>
</dbReference>